<keyword evidence="5" id="KW-0732">Signal</keyword>
<dbReference type="InterPro" id="IPR036908">
    <property type="entry name" value="RlpA-like_sf"/>
</dbReference>
<dbReference type="KEGG" id="hcz:G9Q37_19365"/>
<dbReference type="EMBL" id="CP049989">
    <property type="protein sequence ID" value="QIM54156.1"/>
    <property type="molecule type" value="Genomic_DNA"/>
</dbReference>
<keyword evidence="3" id="KW-1003">Cell membrane</keyword>
<accession>A0A6G8IM99</accession>
<evidence type="ECO:0000256" key="3">
    <source>
        <dbReference type="HAMAP-Rule" id="MF_02071"/>
    </source>
</evidence>
<comment type="similarity">
    <text evidence="3 4">Belongs to the RlpA family.</text>
</comment>
<gene>
    <name evidence="3" type="primary">rlpA</name>
    <name evidence="7" type="ORF">G9Q37_19365</name>
</gene>
<dbReference type="Proteomes" id="UP000503162">
    <property type="component" value="Chromosome"/>
</dbReference>
<dbReference type="EC" id="4.2.2.-" evidence="3"/>
<evidence type="ECO:0000256" key="2">
    <source>
        <dbReference type="ARBA" id="ARBA00023316"/>
    </source>
</evidence>
<dbReference type="PROSITE" id="PS51257">
    <property type="entry name" value="PROKAR_LIPOPROTEIN"/>
    <property type="match status" value="1"/>
</dbReference>
<dbReference type="AlphaFoldDB" id="A0A6G8IM99"/>
<dbReference type="GO" id="GO:0008932">
    <property type="term" value="F:lytic endotransglycosylase activity"/>
    <property type="evidence" value="ECO:0007669"/>
    <property type="project" value="UniProtKB-UniRule"/>
</dbReference>
<dbReference type="CDD" id="cd22268">
    <property type="entry name" value="DPBB_RlpA-like"/>
    <property type="match status" value="1"/>
</dbReference>
<dbReference type="NCBIfam" id="TIGR00413">
    <property type="entry name" value="rlpA"/>
    <property type="match status" value="1"/>
</dbReference>
<proteinExistence type="inferred from homology"/>
<evidence type="ECO:0000313" key="7">
    <source>
        <dbReference type="EMBL" id="QIM54156.1"/>
    </source>
</evidence>
<dbReference type="Pfam" id="PF03330">
    <property type="entry name" value="DPBB_1"/>
    <property type="match status" value="1"/>
</dbReference>
<dbReference type="Gene3D" id="2.40.40.10">
    <property type="entry name" value="RlpA-like domain"/>
    <property type="match status" value="1"/>
</dbReference>
<dbReference type="InterPro" id="IPR012997">
    <property type="entry name" value="RplA"/>
</dbReference>
<keyword evidence="1 3" id="KW-0456">Lyase</keyword>
<evidence type="ECO:0000313" key="8">
    <source>
        <dbReference type="Proteomes" id="UP000503162"/>
    </source>
</evidence>
<dbReference type="GO" id="GO:0005886">
    <property type="term" value="C:plasma membrane"/>
    <property type="evidence" value="ECO:0007669"/>
    <property type="project" value="UniProtKB-SubCell"/>
</dbReference>
<dbReference type="PANTHER" id="PTHR34183:SF1">
    <property type="entry name" value="ENDOLYTIC PEPTIDOGLYCAN TRANSGLYCOSYLASE RLPA"/>
    <property type="match status" value="1"/>
</dbReference>
<feature type="domain" description="RlpA-like protein double-psi beta-barrel" evidence="6">
    <location>
        <begin position="42"/>
        <end position="129"/>
    </location>
</feature>
<dbReference type="InterPro" id="IPR009009">
    <property type="entry name" value="RlpA-like_DPBB"/>
</dbReference>
<comment type="subcellular location">
    <subcellularLocation>
        <location evidence="3">Cell membrane</location>
        <topology evidence="3">Lipid-anchor</topology>
    </subcellularLocation>
</comment>
<comment type="function">
    <text evidence="3">Lytic transglycosylase with a strong preference for naked glycan strands that lack stem peptides.</text>
</comment>
<evidence type="ECO:0000259" key="6">
    <source>
        <dbReference type="Pfam" id="PF03330"/>
    </source>
</evidence>
<protein>
    <recommendedName>
        <fullName evidence="3">Endolytic peptidoglycan transglycosylase RlpA</fullName>
        <ecNumber evidence="3">4.2.2.-</ecNumber>
    </recommendedName>
</protein>
<keyword evidence="3" id="KW-0449">Lipoprotein</keyword>
<reference evidence="7 8" key="1">
    <citation type="submission" date="2020-03" db="EMBL/GenBank/DDBJ databases">
        <title>Hydrogenophaga sp. nov. isolated from cyanobacterial mat.</title>
        <authorList>
            <person name="Thorat V."/>
            <person name="Kirdat K."/>
            <person name="Tiwarekar B."/>
            <person name="Costa E.D."/>
            <person name="Yadav A."/>
        </authorList>
    </citation>
    <scope>NUCLEOTIDE SEQUENCE [LARGE SCALE GENOMIC DNA]</scope>
    <source>
        <strain evidence="7 8">BA0156</strain>
    </source>
</reference>
<keyword evidence="8" id="KW-1185">Reference proteome</keyword>
<dbReference type="GO" id="GO:0071555">
    <property type="term" value="P:cell wall organization"/>
    <property type="evidence" value="ECO:0007669"/>
    <property type="project" value="UniProtKB-KW"/>
</dbReference>
<name>A0A6G8IM99_9BURK</name>
<sequence length="139" mass="14516">MALQRLLSLVLVAALAGCATGPAPRDAGGAPAVAVDEAEVIERGMASWYGDRHHGRRTANGEAFDMNALTAAHRTLPFGTRVRVLNPGNGASVVVRINDRGPYAQGRIIDLSRAAAERLGLLREGVGAVVLLAVDDARP</sequence>
<dbReference type="InterPro" id="IPR034718">
    <property type="entry name" value="RlpA"/>
</dbReference>
<evidence type="ECO:0000256" key="4">
    <source>
        <dbReference type="RuleBase" id="RU003495"/>
    </source>
</evidence>
<keyword evidence="2 3" id="KW-0961">Cell wall biogenesis/degradation</keyword>
<organism evidence="7 8">
    <name type="scientific">Hydrogenophaga crocea</name>
    <dbReference type="NCBI Taxonomy" id="2716225"/>
    <lineage>
        <taxon>Bacteria</taxon>
        <taxon>Pseudomonadati</taxon>
        <taxon>Pseudomonadota</taxon>
        <taxon>Betaproteobacteria</taxon>
        <taxon>Burkholderiales</taxon>
        <taxon>Comamonadaceae</taxon>
        <taxon>Hydrogenophaga</taxon>
    </lineage>
</organism>
<feature type="chain" id="PRO_5026401245" description="Endolytic peptidoglycan transglycosylase RlpA" evidence="5">
    <location>
        <begin position="20"/>
        <end position="139"/>
    </location>
</feature>
<dbReference type="RefSeq" id="WP_166229856.1">
    <property type="nucleotide sequence ID" value="NZ_CP049989.1"/>
</dbReference>
<keyword evidence="3" id="KW-0472">Membrane</keyword>
<dbReference type="GO" id="GO:0000270">
    <property type="term" value="P:peptidoglycan metabolic process"/>
    <property type="evidence" value="ECO:0007669"/>
    <property type="project" value="UniProtKB-UniRule"/>
</dbReference>
<dbReference type="PANTHER" id="PTHR34183">
    <property type="entry name" value="ENDOLYTIC PEPTIDOGLYCAN TRANSGLYCOSYLASE RLPA"/>
    <property type="match status" value="1"/>
</dbReference>
<dbReference type="HAMAP" id="MF_02071">
    <property type="entry name" value="RlpA"/>
    <property type="match status" value="1"/>
</dbReference>
<feature type="signal peptide" evidence="5">
    <location>
        <begin position="1"/>
        <end position="19"/>
    </location>
</feature>
<dbReference type="SUPFAM" id="SSF50685">
    <property type="entry name" value="Barwin-like endoglucanases"/>
    <property type="match status" value="1"/>
</dbReference>
<evidence type="ECO:0000256" key="5">
    <source>
        <dbReference type="SAM" id="SignalP"/>
    </source>
</evidence>
<keyword evidence="3" id="KW-0564">Palmitate</keyword>
<evidence type="ECO:0000256" key="1">
    <source>
        <dbReference type="ARBA" id="ARBA00023239"/>
    </source>
</evidence>